<evidence type="ECO:0000313" key="3">
    <source>
        <dbReference type="Proteomes" id="UP000829829"/>
    </source>
</evidence>
<dbReference type="EMBL" id="CP091958">
    <property type="protein sequence ID" value="UOG58767.1"/>
    <property type="molecule type" value="Genomic_DNA"/>
</dbReference>
<keyword evidence="1" id="KW-0812">Transmembrane</keyword>
<feature type="transmembrane region" description="Helical" evidence="1">
    <location>
        <begin position="197"/>
        <end position="219"/>
    </location>
</feature>
<proteinExistence type="predicted"/>
<name>A0AAE9GIV3_9LEPT</name>
<keyword evidence="1" id="KW-1133">Transmembrane helix</keyword>
<dbReference type="PANTHER" id="PTHR33973">
    <property type="entry name" value="OS07G0153300 PROTEIN"/>
    <property type="match status" value="1"/>
</dbReference>
<keyword evidence="1" id="KW-0472">Membrane</keyword>
<protein>
    <submittedName>
        <fullName evidence="2">DUF1365 domain-containing protein</fullName>
    </submittedName>
</protein>
<dbReference type="InterPro" id="IPR010775">
    <property type="entry name" value="DUF1365"/>
</dbReference>
<accession>A0AAE9GIV3</accession>
<sequence length="247" mass="29195">MHDRRIPKQNRFHYKIFTFALDLDELNELNSGLKFFGLDRANIFRFSKEDHLNFGKNSVKENILEYLKQNGVKEKVSKVLLVTNLRVLGYVFNPVSFYYFYGEQDLPLCAVAEVGNTFGEQKPFFLGKESWKDEAFRKRIKKHFYVSPFINLDSEFDFILKDPQEQMNIRIEVIEKEKTIMVTTYTGKKIPISNLNLIKMFLLYPLATVKVIVLIHWQAFKLYLKGLPFIRKDENKNLQRGIYLGKD</sequence>
<evidence type="ECO:0000313" key="2">
    <source>
        <dbReference type="EMBL" id="UOG58767.1"/>
    </source>
</evidence>
<organism evidence="2 3">
    <name type="scientific">Leptospira noguchii</name>
    <dbReference type="NCBI Taxonomy" id="28182"/>
    <lineage>
        <taxon>Bacteria</taxon>
        <taxon>Pseudomonadati</taxon>
        <taxon>Spirochaetota</taxon>
        <taxon>Spirochaetia</taxon>
        <taxon>Leptospirales</taxon>
        <taxon>Leptospiraceae</taxon>
        <taxon>Leptospira</taxon>
    </lineage>
</organism>
<dbReference type="Proteomes" id="UP000829829">
    <property type="component" value="Chromosome 2"/>
</dbReference>
<dbReference type="PANTHER" id="PTHR33973:SF4">
    <property type="entry name" value="OS07G0153300 PROTEIN"/>
    <property type="match status" value="1"/>
</dbReference>
<dbReference type="Pfam" id="PF07103">
    <property type="entry name" value="DUF1365"/>
    <property type="match status" value="1"/>
</dbReference>
<dbReference type="AlphaFoldDB" id="A0AAE9GIV3"/>
<reference evidence="2" key="1">
    <citation type="submission" date="2022-02" db="EMBL/GenBank/DDBJ databases">
        <title>The genetically variable rfb locus in Leptospira is a mobile cassette and a molecular signature of serovar identity.</title>
        <authorList>
            <person name="Nieves C."/>
            <person name="Vincent A.T."/>
            <person name="Zarantonelli L."/>
            <person name="Picardeau M."/>
            <person name="Veyrier F.J."/>
            <person name="Buschiazzo A."/>
        </authorList>
    </citation>
    <scope>NUCLEOTIDE SEQUENCE</scope>
    <source>
        <strain evidence="2">IP1512017</strain>
    </source>
</reference>
<gene>
    <name evidence="2" type="ORF">MAL03_19655</name>
</gene>
<evidence type="ECO:0000256" key="1">
    <source>
        <dbReference type="SAM" id="Phobius"/>
    </source>
</evidence>